<keyword evidence="3" id="KW-1185">Reference proteome</keyword>
<accession>A0ABD1Y094</accession>
<gene>
    <name evidence="2" type="ORF">R1flu_000378</name>
</gene>
<comment type="caution">
    <text evidence="2">The sequence shown here is derived from an EMBL/GenBank/DDBJ whole genome shotgun (WGS) entry which is preliminary data.</text>
</comment>
<dbReference type="AlphaFoldDB" id="A0ABD1Y094"/>
<protein>
    <submittedName>
        <fullName evidence="2">Uncharacterized protein</fullName>
    </submittedName>
</protein>
<feature type="region of interest" description="Disordered" evidence="1">
    <location>
        <begin position="116"/>
        <end position="184"/>
    </location>
</feature>
<name>A0ABD1Y094_9MARC</name>
<dbReference type="Proteomes" id="UP001605036">
    <property type="component" value="Unassembled WGS sequence"/>
</dbReference>
<organism evidence="2 3">
    <name type="scientific">Riccia fluitans</name>
    <dbReference type="NCBI Taxonomy" id="41844"/>
    <lineage>
        <taxon>Eukaryota</taxon>
        <taxon>Viridiplantae</taxon>
        <taxon>Streptophyta</taxon>
        <taxon>Embryophyta</taxon>
        <taxon>Marchantiophyta</taxon>
        <taxon>Marchantiopsida</taxon>
        <taxon>Marchantiidae</taxon>
        <taxon>Marchantiales</taxon>
        <taxon>Ricciaceae</taxon>
        <taxon>Riccia</taxon>
    </lineage>
</organism>
<evidence type="ECO:0000313" key="2">
    <source>
        <dbReference type="EMBL" id="KAL2620173.1"/>
    </source>
</evidence>
<evidence type="ECO:0000313" key="3">
    <source>
        <dbReference type="Proteomes" id="UP001605036"/>
    </source>
</evidence>
<reference evidence="2 3" key="1">
    <citation type="submission" date="2024-09" db="EMBL/GenBank/DDBJ databases">
        <title>Chromosome-scale assembly of Riccia fluitans.</title>
        <authorList>
            <person name="Paukszto L."/>
            <person name="Sawicki J."/>
            <person name="Karawczyk K."/>
            <person name="Piernik-Szablinska J."/>
            <person name="Szczecinska M."/>
            <person name="Mazdziarz M."/>
        </authorList>
    </citation>
    <scope>NUCLEOTIDE SEQUENCE [LARGE SCALE GENOMIC DNA]</scope>
    <source>
        <strain evidence="2">Rf_01</strain>
        <tissue evidence="2">Aerial parts of the thallus</tissue>
    </source>
</reference>
<sequence>MNPSSETKVLEWKPRLFDFEVQSHNFFSARDAIKYAIGDSASQPFLQFLFGESLFMQRDQGRIGAKRALTMGYTWLVGADVTIAEEERSRFCSSAESSSEHSRAILEFRLPMPRTRPIRQNLSTERESGRGVPSPPPPGKRQEFTRITSRWPDAGRKCRRKGTTVRQVSRNRKESGTVVYAKSSEDLGPAQGEIGTHARENLIQFAYCKASSGV</sequence>
<dbReference type="EMBL" id="JBHFFA010000006">
    <property type="protein sequence ID" value="KAL2620173.1"/>
    <property type="molecule type" value="Genomic_DNA"/>
</dbReference>
<proteinExistence type="predicted"/>
<evidence type="ECO:0000256" key="1">
    <source>
        <dbReference type="SAM" id="MobiDB-lite"/>
    </source>
</evidence>